<gene>
    <name evidence="1" type="ORF">JTE90_019149</name>
</gene>
<dbReference type="AlphaFoldDB" id="A0AAV6UUR3"/>
<keyword evidence="2" id="KW-1185">Reference proteome</keyword>
<proteinExistence type="predicted"/>
<evidence type="ECO:0000313" key="1">
    <source>
        <dbReference type="EMBL" id="KAG8187256.1"/>
    </source>
</evidence>
<evidence type="ECO:0000313" key="2">
    <source>
        <dbReference type="Proteomes" id="UP000827092"/>
    </source>
</evidence>
<sequence>MIDLYSYDANVSCEIVISILRDSQRRTEDFVNGAVANITRSDVTTNWRKFEQSRRPSSTQICVRVFDRSEFVFEKKEKHISRHISILFRSRFIKKILLGSRICLLFFKKRQSSALEKVVYCCFNQSNLDQIVYWETPL</sequence>
<comment type="caution">
    <text evidence="1">The sequence shown here is derived from an EMBL/GenBank/DDBJ whole genome shotgun (WGS) entry which is preliminary data.</text>
</comment>
<protein>
    <submittedName>
        <fullName evidence="1">Uncharacterized protein</fullName>
    </submittedName>
</protein>
<reference evidence="1 2" key="1">
    <citation type="journal article" date="2022" name="Nat. Ecol. Evol.">
        <title>A masculinizing supergene underlies an exaggerated male reproductive morph in a spider.</title>
        <authorList>
            <person name="Hendrickx F."/>
            <person name="De Corte Z."/>
            <person name="Sonet G."/>
            <person name="Van Belleghem S.M."/>
            <person name="Kostlbacher S."/>
            <person name="Vangestel C."/>
        </authorList>
    </citation>
    <scope>NUCLEOTIDE SEQUENCE [LARGE SCALE GENOMIC DNA]</scope>
    <source>
        <strain evidence="1">W744_W776</strain>
    </source>
</reference>
<organism evidence="1 2">
    <name type="scientific">Oedothorax gibbosus</name>
    <dbReference type="NCBI Taxonomy" id="931172"/>
    <lineage>
        <taxon>Eukaryota</taxon>
        <taxon>Metazoa</taxon>
        <taxon>Ecdysozoa</taxon>
        <taxon>Arthropoda</taxon>
        <taxon>Chelicerata</taxon>
        <taxon>Arachnida</taxon>
        <taxon>Araneae</taxon>
        <taxon>Araneomorphae</taxon>
        <taxon>Entelegynae</taxon>
        <taxon>Araneoidea</taxon>
        <taxon>Linyphiidae</taxon>
        <taxon>Erigoninae</taxon>
        <taxon>Oedothorax</taxon>
    </lineage>
</organism>
<dbReference type="Proteomes" id="UP000827092">
    <property type="component" value="Unassembled WGS sequence"/>
</dbReference>
<accession>A0AAV6UUR3</accession>
<dbReference type="EMBL" id="JAFNEN010000275">
    <property type="protein sequence ID" value="KAG8187256.1"/>
    <property type="molecule type" value="Genomic_DNA"/>
</dbReference>
<name>A0AAV6UUR3_9ARAC</name>